<gene>
    <name evidence="2" type="ORF">EPV75_02180</name>
</gene>
<sequence>MPKIIIGDEEKRQILSIIDAWSGRLTWDALCERITREMKLDAPLSRHTLFRYDEIKLAFKEKKKSLKGQPLSEPEIEERDLAKAYERIKSLESQNRRLIKQVEAFQEQFVRWQNNLYRMGVDMDKLSSELDRPLVDNNRSGQK</sequence>
<evidence type="ECO:0000256" key="1">
    <source>
        <dbReference type="SAM" id="Coils"/>
    </source>
</evidence>
<keyword evidence="1" id="KW-0175">Coiled coil</keyword>
<accession>A0A451G4Z1</accession>
<dbReference type="KEGG" id="htr:EPV75_02180"/>
<dbReference type="Proteomes" id="UP000285478">
    <property type="component" value="Chromosome"/>
</dbReference>
<evidence type="ECO:0000313" key="2">
    <source>
        <dbReference type="EMBL" id="QAB14558.1"/>
    </source>
</evidence>
<evidence type="ECO:0000313" key="3">
    <source>
        <dbReference type="Proteomes" id="UP000285478"/>
    </source>
</evidence>
<name>A0A451G4Z1_9GAMM</name>
<feature type="coiled-coil region" evidence="1">
    <location>
        <begin position="81"/>
        <end position="115"/>
    </location>
</feature>
<dbReference type="EMBL" id="CP035033">
    <property type="protein sequence ID" value="QAB14558.1"/>
    <property type="molecule type" value="Genomic_DNA"/>
</dbReference>
<reference evidence="2 3" key="1">
    <citation type="journal article" date="2018" name="Environ. Microbiol.">
        <title>Genomes of ubiquitous marine and hypersaline Hydrogenovibrio, Thiomicrorhabdus and Thiomicrospira spp. encode a diversity of mechanisms to sustain chemolithoautotrophy in heterogeneous environments.</title>
        <authorList>
            <person name="Scott K.M."/>
            <person name="Williams J."/>
            <person name="Porter C.M.B."/>
            <person name="Russel S."/>
            <person name="Harmer T.L."/>
            <person name="Paul J.H."/>
            <person name="Antonen K.M."/>
            <person name="Bridges M.K."/>
            <person name="Camper G.J."/>
            <person name="Campla C.K."/>
            <person name="Casella L.G."/>
            <person name="Chase E."/>
            <person name="Conrad J.W."/>
            <person name="Cruz M.C."/>
            <person name="Dunlap D.S."/>
            <person name="Duran L."/>
            <person name="Fahsbender E.M."/>
            <person name="Goldsmith D.B."/>
            <person name="Keeley R.F."/>
            <person name="Kondoff M.R."/>
            <person name="Kussy B.I."/>
            <person name="Lane M.K."/>
            <person name="Lawler S."/>
            <person name="Leigh B.A."/>
            <person name="Lewis C."/>
            <person name="Lostal L.M."/>
            <person name="Marking D."/>
            <person name="Mancera P.A."/>
            <person name="McClenthan E.C."/>
            <person name="McIntyre E.A."/>
            <person name="Mine J.A."/>
            <person name="Modi S."/>
            <person name="Moore B.D."/>
            <person name="Morgan W.A."/>
            <person name="Nelson K.M."/>
            <person name="Nguyen K.N."/>
            <person name="Ogburn N."/>
            <person name="Parrino D.G."/>
            <person name="Pedapudi A.D."/>
            <person name="Pelham R.P."/>
            <person name="Preece A.M."/>
            <person name="Rampersad E.A."/>
            <person name="Richardson J.C."/>
            <person name="Rodgers C.M."/>
            <person name="Schaffer B.L."/>
            <person name="Sheridan N.E."/>
            <person name="Solone M.R."/>
            <person name="Staley Z.R."/>
            <person name="Tabuchi M."/>
            <person name="Waide R.J."/>
            <person name="Wanjugi P.W."/>
            <person name="Young S."/>
            <person name="Clum A."/>
            <person name="Daum C."/>
            <person name="Huntemann M."/>
            <person name="Ivanova N."/>
            <person name="Kyrpides N."/>
            <person name="Mikhailova N."/>
            <person name="Palaniappan K."/>
            <person name="Pillay M."/>
            <person name="Reddy T.B.K."/>
            <person name="Shapiro N."/>
            <person name="Stamatis D."/>
            <person name="Varghese N."/>
            <person name="Woyke T."/>
            <person name="Boden R."/>
            <person name="Freyermuth S.K."/>
            <person name="Kerfeld C.A."/>
        </authorList>
    </citation>
    <scope>NUCLEOTIDE SEQUENCE [LARGE SCALE GENOMIC DNA]</scope>
    <source>
        <strain evidence="2 3">JR-2</strain>
    </source>
</reference>
<keyword evidence="3" id="KW-1185">Reference proteome</keyword>
<dbReference type="RefSeq" id="WP_128384307.1">
    <property type="nucleotide sequence ID" value="NZ_CP035033.1"/>
</dbReference>
<protein>
    <submittedName>
        <fullName evidence="2">Uncharacterized protein</fullName>
    </submittedName>
</protein>
<proteinExistence type="predicted"/>
<organism evidence="2 3">
    <name type="scientific">Hydrogenovibrio thermophilus</name>
    <dbReference type="NCBI Taxonomy" id="265883"/>
    <lineage>
        <taxon>Bacteria</taxon>
        <taxon>Pseudomonadati</taxon>
        <taxon>Pseudomonadota</taxon>
        <taxon>Gammaproteobacteria</taxon>
        <taxon>Thiotrichales</taxon>
        <taxon>Piscirickettsiaceae</taxon>
        <taxon>Hydrogenovibrio</taxon>
    </lineage>
</organism>
<dbReference type="AlphaFoldDB" id="A0A451G4Z1"/>